<gene>
    <name evidence="1" type="ORF">CTRU02_208076</name>
</gene>
<keyword evidence="2" id="KW-1185">Reference proteome</keyword>
<dbReference type="Proteomes" id="UP000805649">
    <property type="component" value="Unassembled WGS sequence"/>
</dbReference>
<sequence length="555" mass="63190">MYVYFGKLNWQHYAENETFALVLPNGPVRTGDPAYIFFQWTKDEHGNKKSNWFQNIIVSNASKTEGGDDIFTLKHHPYSWQITTQSAYNKLNVTMSRACDLKSNMVLSRYWKSQGETSNEASRVWTGKINWPTYAENEMAMFIVPEGFGEGKPVLSLWQWTKDAHEQKPKDPSFRSELMKVVPGAANGVKFTYKSFYELTCTWNNKTEKLAVYMQGGGDSKDLGEFALSALHDRHSHDFNPPESAPKKAEAEFRLPQVQPSLPRILSPMPFPRTLFETLTYAASFVDQAGYLAKCAEEAFKTLDADFHTRGNHLEASRADVNGLKEQCNKHIKDLDAQKGAYSVLEKRLADQEAAASAKERELNKKIQDTIIENKRHDAEDHDSIDRLNKLLAENQAKAQCTEAGLQKRLTEALSSNAKLDSFLKAASAENIKLKAKNGDLETSAKIQQKNIQALEAENKHLRELLEDKSNKEMELRNQLVITEDRLRNEKAACEQQYAAFLVENKNRQRVDNERNLLSVKANELRQEIKALREKLITLNHAHDGPWKGKIMIHA</sequence>
<evidence type="ECO:0000313" key="2">
    <source>
        <dbReference type="Proteomes" id="UP000805649"/>
    </source>
</evidence>
<organism evidence="1 2">
    <name type="scientific">Colletotrichum truncatum</name>
    <name type="common">Anthracnose fungus</name>
    <name type="synonym">Colletotrichum capsici</name>
    <dbReference type="NCBI Taxonomy" id="5467"/>
    <lineage>
        <taxon>Eukaryota</taxon>
        <taxon>Fungi</taxon>
        <taxon>Dikarya</taxon>
        <taxon>Ascomycota</taxon>
        <taxon>Pezizomycotina</taxon>
        <taxon>Sordariomycetes</taxon>
        <taxon>Hypocreomycetidae</taxon>
        <taxon>Glomerellales</taxon>
        <taxon>Glomerellaceae</taxon>
        <taxon>Colletotrichum</taxon>
        <taxon>Colletotrichum truncatum species complex</taxon>
    </lineage>
</organism>
<accession>A0ACC3YVF6</accession>
<proteinExistence type="predicted"/>
<evidence type="ECO:0000313" key="1">
    <source>
        <dbReference type="EMBL" id="KAL0935862.1"/>
    </source>
</evidence>
<dbReference type="EMBL" id="VUJX02000005">
    <property type="protein sequence ID" value="KAL0935862.1"/>
    <property type="molecule type" value="Genomic_DNA"/>
</dbReference>
<protein>
    <submittedName>
        <fullName evidence="1">Uncharacterized protein</fullName>
    </submittedName>
</protein>
<comment type="caution">
    <text evidence="1">The sequence shown here is derived from an EMBL/GenBank/DDBJ whole genome shotgun (WGS) entry which is preliminary data.</text>
</comment>
<name>A0ACC3YVF6_COLTU</name>
<reference evidence="1 2" key="1">
    <citation type="journal article" date="2020" name="Phytopathology">
        <title>Genome Sequence Resources of Colletotrichum truncatum, C. plurivorum, C. musicola, and C. sojae: Four Species Pathogenic to Soybean (Glycine max).</title>
        <authorList>
            <person name="Rogerio F."/>
            <person name="Boufleur T.R."/>
            <person name="Ciampi-Guillardi M."/>
            <person name="Sukno S.A."/>
            <person name="Thon M.R."/>
            <person name="Massola Junior N.S."/>
            <person name="Baroncelli R."/>
        </authorList>
    </citation>
    <scope>NUCLEOTIDE SEQUENCE [LARGE SCALE GENOMIC DNA]</scope>
    <source>
        <strain evidence="1 2">CMES1059</strain>
    </source>
</reference>